<comment type="caution">
    <text evidence="1">The sequence shown here is derived from an EMBL/GenBank/DDBJ whole genome shotgun (WGS) entry which is preliminary data.</text>
</comment>
<keyword evidence="2" id="KW-1185">Reference proteome</keyword>
<evidence type="ECO:0000313" key="2">
    <source>
        <dbReference type="Proteomes" id="UP001283361"/>
    </source>
</evidence>
<organism evidence="1 2">
    <name type="scientific">Elysia crispata</name>
    <name type="common">lettuce slug</name>
    <dbReference type="NCBI Taxonomy" id="231223"/>
    <lineage>
        <taxon>Eukaryota</taxon>
        <taxon>Metazoa</taxon>
        <taxon>Spiralia</taxon>
        <taxon>Lophotrochozoa</taxon>
        <taxon>Mollusca</taxon>
        <taxon>Gastropoda</taxon>
        <taxon>Heterobranchia</taxon>
        <taxon>Euthyneura</taxon>
        <taxon>Panpulmonata</taxon>
        <taxon>Sacoglossa</taxon>
        <taxon>Placobranchoidea</taxon>
        <taxon>Plakobranchidae</taxon>
        <taxon>Elysia</taxon>
    </lineage>
</organism>
<name>A0AAE1CZH0_9GAST</name>
<proteinExistence type="predicted"/>
<accession>A0AAE1CZH0</accession>
<gene>
    <name evidence="1" type="ORF">RRG08_015588</name>
</gene>
<dbReference type="Proteomes" id="UP001283361">
    <property type="component" value="Unassembled WGS sequence"/>
</dbReference>
<dbReference type="AlphaFoldDB" id="A0AAE1CZH0"/>
<reference evidence="1" key="1">
    <citation type="journal article" date="2023" name="G3 (Bethesda)">
        <title>A reference genome for the long-term kleptoplast-retaining sea slug Elysia crispata morphotype clarki.</title>
        <authorList>
            <person name="Eastman K.E."/>
            <person name="Pendleton A.L."/>
            <person name="Shaikh M.A."/>
            <person name="Suttiyut T."/>
            <person name="Ogas R."/>
            <person name="Tomko P."/>
            <person name="Gavelis G."/>
            <person name="Widhalm J.R."/>
            <person name="Wisecaver J.H."/>
        </authorList>
    </citation>
    <scope>NUCLEOTIDE SEQUENCE</scope>
    <source>
        <strain evidence="1">ECLA1</strain>
    </source>
</reference>
<dbReference type="EMBL" id="JAWDGP010006085">
    <property type="protein sequence ID" value="KAK3747478.1"/>
    <property type="molecule type" value="Genomic_DNA"/>
</dbReference>
<sequence length="84" mass="9312">MQFPVTKLRATGPEFSALISSDCDQRAGCPQFGDIVITTNRLHRALNTNRYYDHKQILSLAFSTCPARCTNSPSLLNRNVGLTP</sequence>
<protein>
    <submittedName>
        <fullName evidence="1">Uncharacterized protein</fullName>
    </submittedName>
</protein>
<evidence type="ECO:0000313" key="1">
    <source>
        <dbReference type="EMBL" id="KAK3747478.1"/>
    </source>
</evidence>